<name>A0A480A3J9_9CYAN</name>
<feature type="domain" description="Sulfatase-modifying factor enzyme-like" evidence="1">
    <location>
        <begin position="212"/>
        <end position="465"/>
    </location>
</feature>
<dbReference type="InterPro" id="IPR005532">
    <property type="entry name" value="SUMF_dom"/>
</dbReference>
<dbReference type="AlphaFoldDB" id="A0A480A3J9"/>
<dbReference type="InterPro" id="IPR051043">
    <property type="entry name" value="Sulfatase_Mod_Factor_Kinase"/>
</dbReference>
<accession>A0A480A3J9</accession>
<dbReference type="InterPro" id="IPR027577">
    <property type="entry name" value="OvoA_Nterm"/>
</dbReference>
<proteinExistence type="predicted"/>
<dbReference type="InterPro" id="IPR016187">
    <property type="entry name" value="CTDL_fold"/>
</dbReference>
<dbReference type="SUPFAM" id="SSF56436">
    <property type="entry name" value="C-type lectin-like"/>
    <property type="match status" value="1"/>
</dbReference>
<dbReference type="PANTHER" id="PTHR23150">
    <property type="entry name" value="SULFATASE MODIFYING FACTOR 1, 2"/>
    <property type="match status" value="1"/>
</dbReference>
<dbReference type="GO" id="GO:0120147">
    <property type="term" value="F:formylglycine-generating oxidase activity"/>
    <property type="evidence" value="ECO:0007669"/>
    <property type="project" value="TreeGrafter"/>
</dbReference>
<organism evidence="2 3">
    <name type="scientific">Sphaerospermopsis reniformis</name>
    <dbReference type="NCBI Taxonomy" id="531300"/>
    <lineage>
        <taxon>Bacteria</taxon>
        <taxon>Bacillati</taxon>
        <taxon>Cyanobacteriota</taxon>
        <taxon>Cyanophyceae</taxon>
        <taxon>Nostocales</taxon>
        <taxon>Aphanizomenonaceae</taxon>
        <taxon>Sphaerospermopsis</taxon>
    </lineage>
</organism>
<dbReference type="InterPro" id="IPR042095">
    <property type="entry name" value="SUMF_sf"/>
</dbReference>
<dbReference type="Gene3D" id="3.90.1580.10">
    <property type="entry name" value="paralog of FGE (formylglycine-generating enzyme)"/>
    <property type="match status" value="1"/>
</dbReference>
<dbReference type="EMBL" id="BJCE01000272">
    <property type="protein sequence ID" value="GCL39545.1"/>
    <property type="molecule type" value="Genomic_DNA"/>
</dbReference>
<dbReference type="Pfam" id="PF03781">
    <property type="entry name" value="FGE-sulfatase"/>
    <property type="match status" value="1"/>
</dbReference>
<dbReference type="PANTHER" id="PTHR23150:SF26">
    <property type="entry name" value="GENERIC METHYLTRANSFERASE"/>
    <property type="match status" value="1"/>
</dbReference>
<gene>
    <name evidence="2" type="ORF">SR1949_46720</name>
</gene>
<dbReference type="NCBIfam" id="TIGR04344">
    <property type="entry name" value="ovoA_Nterm"/>
    <property type="match status" value="1"/>
</dbReference>
<dbReference type="Proteomes" id="UP000300142">
    <property type="component" value="Unassembled WGS sequence"/>
</dbReference>
<keyword evidence="3" id="KW-1185">Reference proteome</keyword>
<reference evidence="3" key="1">
    <citation type="submission" date="2019-02" db="EMBL/GenBank/DDBJ databases">
        <title>Draft genome sequence of Sphaerospermopsis reniformis NIES-1949.</title>
        <authorList>
            <person name="Yamaguchi H."/>
            <person name="Suzuki S."/>
            <person name="Kawachi M."/>
        </authorList>
    </citation>
    <scope>NUCLEOTIDE SEQUENCE [LARGE SCALE GENOMIC DNA]</scope>
    <source>
        <strain evidence="3">NIES-1949</strain>
    </source>
</reference>
<evidence type="ECO:0000313" key="2">
    <source>
        <dbReference type="EMBL" id="GCL39545.1"/>
    </source>
</evidence>
<evidence type="ECO:0000259" key="1">
    <source>
        <dbReference type="Pfam" id="PF03781"/>
    </source>
</evidence>
<comment type="caution">
    <text evidence="2">The sequence shown here is derived from an EMBL/GenBank/DDBJ whole genome shotgun (WGS) entry which is preliminary data.</text>
</comment>
<protein>
    <recommendedName>
        <fullName evidence="1">Sulfatase-modifying factor enzyme-like domain-containing protein</fullName>
    </recommendedName>
</protein>
<evidence type="ECO:0000313" key="3">
    <source>
        <dbReference type="Proteomes" id="UP000300142"/>
    </source>
</evidence>
<sequence>MHRTFSHIGRTQDNTMQTIPRLNNLASTQIPKLDHCSTQNLLNYFENSWELEATLLKSITSTDTFYRSPDPLRNKLIFYLGHSAVFYINKLIRVGLLEKRIHPQFEILFEIGVDPETPDELEAATKDIVWPDIDQVWQYREKAKTAITNIIKNTPLNLPIDQQHPLWALLMAIEHSRIHFETSSMLLRQLPVDQLKRPQGWNYAPTNGKTPNNKMMKIPGGVVKLGKKDDDLTFAWDSEYGSLEIGVEPFLVSQNLITNGEFLEFVQAGGYDTLEYWMLESRDWKKLYNVQHPKFWIPDFMDNNNGKYRYRTTFDEIDLPLDWPVEVNYYEAMAYCQWKGEGTRLMTEAEWNQALQFSEGEGLESDYNLNLQYVSPSPVGMFSKNKKSGISDLRGNVWEWLSSTFYPLPGFQTHYLYEDQSAPFFDNRHQMMLGGSWATNGTMALPCYRNWFRPFFYQHVGFRIAESLN</sequence>